<comment type="caution">
    <text evidence="3">The sequence shown here is derived from an EMBL/GenBank/DDBJ whole genome shotgun (WGS) entry which is preliminary data.</text>
</comment>
<dbReference type="Pfam" id="PF12796">
    <property type="entry name" value="Ank_2"/>
    <property type="match status" value="1"/>
</dbReference>
<evidence type="ECO:0000313" key="4">
    <source>
        <dbReference type="Proteomes" id="UP000481153"/>
    </source>
</evidence>
<dbReference type="VEuPathDB" id="FungiDB:AeMF1_012460"/>
<keyword evidence="4" id="KW-1185">Reference proteome</keyword>
<dbReference type="InterPro" id="IPR036770">
    <property type="entry name" value="Ankyrin_rpt-contain_sf"/>
</dbReference>
<organism evidence="3 4">
    <name type="scientific">Aphanomyces euteiches</name>
    <dbReference type="NCBI Taxonomy" id="100861"/>
    <lineage>
        <taxon>Eukaryota</taxon>
        <taxon>Sar</taxon>
        <taxon>Stramenopiles</taxon>
        <taxon>Oomycota</taxon>
        <taxon>Saprolegniomycetes</taxon>
        <taxon>Saprolegniales</taxon>
        <taxon>Verrucalvaceae</taxon>
        <taxon>Aphanomyces</taxon>
    </lineage>
</organism>
<dbReference type="EMBL" id="VJMJ01000141">
    <property type="protein sequence ID" value="KAF0731587.1"/>
    <property type="molecule type" value="Genomic_DNA"/>
</dbReference>
<dbReference type="PROSITE" id="PS50297">
    <property type="entry name" value="ANK_REP_REGION"/>
    <property type="match status" value="1"/>
</dbReference>
<evidence type="ECO:0000256" key="1">
    <source>
        <dbReference type="PROSITE-ProRule" id="PRU00023"/>
    </source>
</evidence>
<proteinExistence type="predicted"/>
<feature type="repeat" description="ANK" evidence="1">
    <location>
        <begin position="38"/>
        <end position="70"/>
    </location>
</feature>
<dbReference type="PANTHER" id="PTHR24183:SF1">
    <property type="entry name" value="FIBRONECTIN TYPE 3 AND ANKYRIN REPEAT DOMAINS PROTEIN 1"/>
    <property type="match status" value="1"/>
</dbReference>
<keyword evidence="1" id="KW-0040">ANK repeat</keyword>
<keyword evidence="2" id="KW-0175">Coiled coil</keyword>
<protein>
    <submittedName>
        <fullName evidence="3">Uncharacterized protein</fullName>
    </submittedName>
</protein>
<dbReference type="Gene3D" id="1.25.40.20">
    <property type="entry name" value="Ankyrin repeat-containing domain"/>
    <property type="match status" value="1"/>
</dbReference>
<feature type="coiled-coil region" evidence="2">
    <location>
        <begin position="174"/>
        <end position="222"/>
    </location>
</feature>
<evidence type="ECO:0000256" key="2">
    <source>
        <dbReference type="SAM" id="Coils"/>
    </source>
</evidence>
<gene>
    <name evidence="3" type="ORF">Ae201684_011207</name>
</gene>
<accession>A0A6G0WVS3</accession>
<dbReference type="InterPro" id="IPR002110">
    <property type="entry name" value="Ankyrin_rpt"/>
</dbReference>
<dbReference type="SUPFAM" id="SSF48403">
    <property type="entry name" value="Ankyrin repeat"/>
    <property type="match status" value="1"/>
</dbReference>
<evidence type="ECO:0000313" key="3">
    <source>
        <dbReference type="EMBL" id="KAF0731587.1"/>
    </source>
</evidence>
<dbReference type="SMART" id="SM00248">
    <property type="entry name" value="ANK"/>
    <property type="match status" value="3"/>
</dbReference>
<sequence length="431" mass="49582">MVENTYDALRDAIWDDDLEMLHHYMQKGRIDVNHTDAAGQTLLHLAAFWGRTDIVRALISMGGSMKTKNATGCTALDLAIHWGHSATAEIIRLRGGTSVWEEKMGLLQMQVEDLTTSLVAVEKENQGKEVQVQNLRAEVLELHARWTEAVDHFKAEEAQRILLEARTTELTTTIDHLHSDLERIKQDIHDTQLEAFRIDRERENAEEQRDAAIVQREQAITAQKAALEVQAERTTDWQAAERAAVIMETQRNVAFGERDKAQRRANLAAVELELQTERLDYAQKELKQIQEEAADFLHAKRQEEIRARRARRAVEDFTEDDKAAAMQAAKEYGKQLQHRRRNAVKTPQADDRLRQRVQTANALLTQQTQFDLRAFEDEFVHTIKTFAEDRQAKWTNIQLHNIHGRLDADLTALRPHFIDKEQNVTGERTLN</sequence>
<reference evidence="3 4" key="1">
    <citation type="submission" date="2019-07" db="EMBL/GenBank/DDBJ databases">
        <title>Genomics analysis of Aphanomyces spp. identifies a new class of oomycete effector associated with host adaptation.</title>
        <authorList>
            <person name="Gaulin E."/>
        </authorList>
    </citation>
    <scope>NUCLEOTIDE SEQUENCE [LARGE SCALE GENOMIC DNA]</scope>
    <source>
        <strain evidence="3 4">ATCC 201684</strain>
    </source>
</reference>
<dbReference type="GO" id="GO:0005634">
    <property type="term" value="C:nucleus"/>
    <property type="evidence" value="ECO:0007669"/>
    <property type="project" value="TreeGrafter"/>
</dbReference>
<dbReference type="PANTHER" id="PTHR24183">
    <property type="entry name" value="FIBRONECTIN TYPE 3 AND ANKYRIN REPEAT DOMAINS PROTEIN 1"/>
    <property type="match status" value="1"/>
</dbReference>
<dbReference type="Proteomes" id="UP000481153">
    <property type="component" value="Unassembled WGS sequence"/>
</dbReference>
<feature type="coiled-coil region" evidence="2">
    <location>
        <begin position="272"/>
        <end position="320"/>
    </location>
</feature>
<name>A0A6G0WVS3_9STRA</name>
<dbReference type="AlphaFoldDB" id="A0A6G0WVS3"/>
<dbReference type="PROSITE" id="PS50088">
    <property type="entry name" value="ANK_REPEAT"/>
    <property type="match status" value="1"/>
</dbReference>